<feature type="transmembrane region" description="Helical" evidence="7">
    <location>
        <begin position="86"/>
        <end position="105"/>
    </location>
</feature>
<feature type="transmembrane region" description="Helical" evidence="7">
    <location>
        <begin position="207"/>
        <end position="225"/>
    </location>
</feature>
<feature type="transmembrane region" description="Helical" evidence="7">
    <location>
        <begin position="181"/>
        <end position="201"/>
    </location>
</feature>
<feature type="transmembrane region" description="Helical" evidence="7">
    <location>
        <begin position="112"/>
        <end position="135"/>
    </location>
</feature>
<evidence type="ECO:0000313" key="9">
    <source>
        <dbReference type="Proteomes" id="UP000003195"/>
    </source>
</evidence>
<organism evidence="8 9">
    <name type="scientific">Megasphaera micronuciformis F0359</name>
    <dbReference type="NCBI Taxonomy" id="706434"/>
    <lineage>
        <taxon>Bacteria</taxon>
        <taxon>Bacillati</taxon>
        <taxon>Bacillota</taxon>
        <taxon>Negativicutes</taxon>
        <taxon>Veillonellales</taxon>
        <taxon>Veillonellaceae</taxon>
        <taxon>Megasphaera</taxon>
    </lineage>
</organism>
<evidence type="ECO:0000256" key="2">
    <source>
        <dbReference type="ARBA" id="ARBA00008821"/>
    </source>
</evidence>
<keyword evidence="5 7" id="KW-1133">Transmembrane helix</keyword>
<proteinExistence type="inferred from homology"/>
<accession>E2ZA59</accession>
<dbReference type="Proteomes" id="UP000003195">
    <property type="component" value="Unassembled WGS sequence"/>
</dbReference>
<name>E2ZA59_9FIRM</name>
<dbReference type="STRING" id="706434.HMPREF9429_00318"/>
<feature type="transmembrane region" description="Helical" evidence="7">
    <location>
        <begin position="257"/>
        <end position="281"/>
    </location>
</feature>
<keyword evidence="9" id="KW-1185">Reference proteome</keyword>
<feature type="transmembrane region" description="Helical" evidence="7">
    <location>
        <begin position="336"/>
        <end position="358"/>
    </location>
</feature>
<evidence type="ECO:0000256" key="5">
    <source>
        <dbReference type="ARBA" id="ARBA00022989"/>
    </source>
</evidence>
<dbReference type="Pfam" id="PF00860">
    <property type="entry name" value="Xan_ur_permease"/>
    <property type="match status" value="1"/>
</dbReference>
<feature type="transmembrane region" description="Helical" evidence="7">
    <location>
        <begin position="422"/>
        <end position="440"/>
    </location>
</feature>
<dbReference type="InterPro" id="IPR006043">
    <property type="entry name" value="NCS2"/>
</dbReference>
<evidence type="ECO:0000256" key="1">
    <source>
        <dbReference type="ARBA" id="ARBA00004141"/>
    </source>
</evidence>
<evidence type="ECO:0000256" key="4">
    <source>
        <dbReference type="ARBA" id="ARBA00022692"/>
    </source>
</evidence>
<dbReference type="PANTHER" id="PTHR42810">
    <property type="entry name" value="PURINE PERMEASE C1399.01C-RELATED"/>
    <property type="match status" value="1"/>
</dbReference>
<feature type="transmembrane region" description="Helical" evidence="7">
    <location>
        <begin position="364"/>
        <end position="381"/>
    </location>
</feature>
<evidence type="ECO:0000256" key="6">
    <source>
        <dbReference type="ARBA" id="ARBA00023136"/>
    </source>
</evidence>
<reference evidence="8 9" key="1">
    <citation type="submission" date="2010-08" db="EMBL/GenBank/DDBJ databases">
        <authorList>
            <person name="Weinstock G."/>
            <person name="Sodergren E."/>
            <person name="Clifton S."/>
            <person name="Fulton L."/>
            <person name="Fulton B."/>
            <person name="Courtney L."/>
            <person name="Fronick C."/>
            <person name="Harrison M."/>
            <person name="Strong C."/>
            <person name="Farmer C."/>
            <person name="Delahaunty K."/>
            <person name="Markovic C."/>
            <person name="Hall O."/>
            <person name="Minx P."/>
            <person name="Tomlinson C."/>
            <person name="Mitreva M."/>
            <person name="Hou S."/>
            <person name="Chen J."/>
            <person name="Wollam A."/>
            <person name="Pepin K.H."/>
            <person name="Johnson M."/>
            <person name="Bhonagiri V."/>
            <person name="Zhang X."/>
            <person name="Suruliraj S."/>
            <person name="Warren W."/>
            <person name="Chinwalla A."/>
            <person name="Mardis E.R."/>
            <person name="Wilson R.K."/>
        </authorList>
    </citation>
    <scope>NUCLEOTIDE SEQUENCE [LARGE SCALE GENOMIC DNA]</scope>
    <source>
        <strain evidence="8 9">F0359</strain>
    </source>
</reference>
<keyword evidence="3" id="KW-0813">Transport</keyword>
<comment type="similarity">
    <text evidence="2">Belongs to the nucleobase:cation symporter-2 (NCS2) (TC 2.A.40) family.</text>
</comment>
<dbReference type="GO" id="GO:0042907">
    <property type="term" value="F:xanthine transmembrane transporter activity"/>
    <property type="evidence" value="ECO:0007669"/>
    <property type="project" value="TreeGrafter"/>
</dbReference>
<dbReference type="NCBIfam" id="NF037981">
    <property type="entry name" value="NCS2_1"/>
    <property type="match status" value="1"/>
</dbReference>
<keyword evidence="6 7" id="KW-0472">Membrane</keyword>
<evidence type="ECO:0000256" key="3">
    <source>
        <dbReference type="ARBA" id="ARBA00022448"/>
    </source>
</evidence>
<evidence type="ECO:0000313" key="8">
    <source>
        <dbReference type="EMBL" id="EFQ04821.1"/>
    </source>
</evidence>
<dbReference type="AlphaFoldDB" id="E2ZA59"/>
<keyword evidence="4 7" id="KW-0812">Transmembrane</keyword>
<gene>
    <name evidence="8" type="ORF">HMPREF9429_00318</name>
</gene>
<protein>
    <submittedName>
        <fullName evidence="8">Putative permease</fullName>
    </submittedName>
</protein>
<dbReference type="PANTHER" id="PTHR42810:SF2">
    <property type="entry name" value="PURINE PERMEASE C1399.01C-RELATED"/>
    <property type="match status" value="1"/>
</dbReference>
<feature type="transmembrane region" description="Helical" evidence="7">
    <location>
        <begin position="33"/>
        <end position="54"/>
    </location>
</feature>
<dbReference type="OrthoDB" id="9805749at2"/>
<dbReference type="eggNOG" id="COG2233">
    <property type="taxonomic scope" value="Bacteria"/>
</dbReference>
<dbReference type="EMBL" id="AECS01000010">
    <property type="protein sequence ID" value="EFQ04821.1"/>
    <property type="molecule type" value="Genomic_DNA"/>
</dbReference>
<dbReference type="HOGENOM" id="CLU_017959_8_0_9"/>
<feature type="transmembrane region" description="Helical" evidence="7">
    <location>
        <begin position="393"/>
        <end position="410"/>
    </location>
</feature>
<dbReference type="GO" id="GO:0005886">
    <property type="term" value="C:plasma membrane"/>
    <property type="evidence" value="ECO:0007669"/>
    <property type="project" value="TreeGrafter"/>
</dbReference>
<sequence>MSTEEAKTQHYEGSLLVQPDEALPPVQSLLLGLQHLLAMDIYVVPFIVAGILSLSVQESAFLIQATFIASGLGTLIQSRFLMKLPVAQGPSYVPIGAIAGIALAHGTGIDSLAAVFGAILVGSLIVCVLGMTGIVRKAINYFVPPLVGGTIIFVVGLSLIPIGLKDNIFTVHGAGTITENIILALVSGGVLTVCVMLGLHMGKKGNWLRIGSVIIALVAGCLAAASMGRFSLDAVVAAPLFSVPHLAFASFPVRFDIPAIITMILIYIVLLAETTGTWFAVSSVIERPLTNEQLDKGILGEGLSCFIGGLFGGTPATGYSTNAGLISITGVASRHAFYGCAFWMIAFGLSNKLAMLIASIPAPVIGGIFVIVSSIIALSGFRVIRRLELDERNMFIIGLPIITTLALYLLPQDYVASLPQLLRYLLSSSIATAAMVAIVLNKALPQKLNLYNDKD</sequence>
<comment type="caution">
    <text evidence="8">The sequence shown here is derived from an EMBL/GenBank/DDBJ whole genome shotgun (WGS) entry which is preliminary data.</text>
</comment>
<evidence type="ECO:0000256" key="7">
    <source>
        <dbReference type="SAM" id="Phobius"/>
    </source>
</evidence>
<comment type="subcellular location">
    <subcellularLocation>
        <location evidence="1">Membrane</location>
        <topology evidence="1">Multi-pass membrane protein</topology>
    </subcellularLocation>
</comment>
<dbReference type="RefSeq" id="WP_006941124.1">
    <property type="nucleotide sequence ID" value="NZ_GL538184.1"/>
</dbReference>
<feature type="transmembrane region" description="Helical" evidence="7">
    <location>
        <begin position="141"/>
        <end position="160"/>
    </location>
</feature>